<gene>
    <name evidence="2" type="ORF">CE91St3_31650</name>
</gene>
<accession>A0AA37KFP3</accession>
<protein>
    <submittedName>
        <fullName evidence="2">Uncharacterized protein</fullName>
    </submittedName>
</protein>
<name>A0AA37KFP3_9BACT</name>
<evidence type="ECO:0000313" key="2">
    <source>
        <dbReference type="EMBL" id="GKH73302.1"/>
    </source>
</evidence>
<dbReference type="AlphaFoldDB" id="A0AA37KFP3"/>
<evidence type="ECO:0000256" key="1">
    <source>
        <dbReference type="SAM" id="MobiDB-lite"/>
    </source>
</evidence>
<sequence>MNEEKLLELLKDLVGGDRAFQWVGEQMGKGIHKSYDKTHKAAHAVIGGMALVCRGGHNPAAPVPEEMKRDGSEFGKGQTAAEGQTKGLDEKVDSVLKGYGLNEEEKRYCKGTFDDIASEAKQAFENEQDPKLKAAAGVHALDKGIKSSVEFFGAAHSLGMKGEQGLDEYFKNDEEKKESFLKMTGMGREYEKLQAAKLEGNEAKLKAAEKQLMQKANSILQSNGYSHRHTETEQQVQKHQAKLKM</sequence>
<dbReference type="EMBL" id="BQNZ01000003">
    <property type="protein sequence ID" value="GKH73302.1"/>
    <property type="molecule type" value="Genomic_DNA"/>
</dbReference>
<reference evidence="2" key="1">
    <citation type="submission" date="2022-01" db="EMBL/GenBank/DDBJ databases">
        <title>Novel bile acid biosynthetic pathways are enriched in the microbiome of centenarians.</title>
        <authorList>
            <person name="Sato Y."/>
            <person name="Atarashi K."/>
            <person name="Plichta R.D."/>
            <person name="Arai Y."/>
            <person name="Sasajima S."/>
            <person name="Kearney M.S."/>
            <person name="Suda W."/>
            <person name="Takeshita K."/>
            <person name="Sasaki T."/>
            <person name="Okamoto S."/>
            <person name="Skelly N.A."/>
            <person name="Okamura Y."/>
            <person name="Vlamakis H."/>
            <person name="Li Y."/>
            <person name="Tanoue T."/>
            <person name="Takei H."/>
            <person name="Nittono H."/>
            <person name="Narushima S."/>
            <person name="Irie J."/>
            <person name="Itoh H."/>
            <person name="Moriya K."/>
            <person name="Sugiura Y."/>
            <person name="Suematsu M."/>
            <person name="Moritoki N."/>
            <person name="Shibata S."/>
            <person name="Littman R.D."/>
            <person name="Fischbach A.M."/>
            <person name="Uwamino Y."/>
            <person name="Inoue T."/>
            <person name="Honda A."/>
            <person name="Hattori M."/>
            <person name="Murai T."/>
            <person name="Xavier J.R."/>
            <person name="Hirose N."/>
            <person name="Honda K."/>
        </authorList>
    </citation>
    <scope>NUCLEOTIDE SEQUENCE</scope>
    <source>
        <strain evidence="2">CE91-St3</strain>
    </source>
</reference>
<organism evidence="2 3">
    <name type="scientific">Parabacteroides merdae</name>
    <dbReference type="NCBI Taxonomy" id="46503"/>
    <lineage>
        <taxon>Bacteria</taxon>
        <taxon>Pseudomonadati</taxon>
        <taxon>Bacteroidota</taxon>
        <taxon>Bacteroidia</taxon>
        <taxon>Bacteroidales</taxon>
        <taxon>Tannerellaceae</taxon>
        <taxon>Parabacteroides</taxon>
    </lineage>
</organism>
<dbReference type="RefSeq" id="WP_075965529.1">
    <property type="nucleotide sequence ID" value="NZ_BQNZ01000003.1"/>
</dbReference>
<evidence type="ECO:0000313" key="3">
    <source>
        <dbReference type="Proteomes" id="UP001055114"/>
    </source>
</evidence>
<comment type="caution">
    <text evidence="2">The sequence shown here is derived from an EMBL/GenBank/DDBJ whole genome shotgun (WGS) entry which is preliminary data.</text>
</comment>
<proteinExistence type="predicted"/>
<dbReference type="Proteomes" id="UP001055114">
    <property type="component" value="Unassembled WGS sequence"/>
</dbReference>
<feature type="region of interest" description="Disordered" evidence="1">
    <location>
        <begin position="221"/>
        <end position="245"/>
    </location>
</feature>